<dbReference type="Proteomes" id="UP001497497">
    <property type="component" value="Unassembled WGS sequence"/>
</dbReference>
<dbReference type="EMBL" id="CAXITT010000233">
    <property type="protein sequence ID" value="CAL1536564.1"/>
    <property type="molecule type" value="Genomic_DNA"/>
</dbReference>
<name>A0AAV2HS70_LYMST</name>
<protein>
    <submittedName>
        <fullName evidence="2">Uncharacterized protein</fullName>
    </submittedName>
</protein>
<keyword evidence="1" id="KW-0812">Transmembrane</keyword>
<dbReference type="Gene3D" id="3.40.50.11350">
    <property type="match status" value="1"/>
</dbReference>
<proteinExistence type="predicted"/>
<organism evidence="2 3">
    <name type="scientific">Lymnaea stagnalis</name>
    <name type="common">Great pond snail</name>
    <name type="synonym">Helix stagnalis</name>
    <dbReference type="NCBI Taxonomy" id="6523"/>
    <lineage>
        <taxon>Eukaryota</taxon>
        <taxon>Metazoa</taxon>
        <taxon>Spiralia</taxon>
        <taxon>Lophotrochozoa</taxon>
        <taxon>Mollusca</taxon>
        <taxon>Gastropoda</taxon>
        <taxon>Heterobranchia</taxon>
        <taxon>Euthyneura</taxon>
        <taxon>Panpulmonata</taxon>
        <taxon>Hygrophila</taxon>
        <taxon>Lymnaeoidea</taxon>
        <taxon>Lymnaeidae</taxon>
        <taxon>Lymnaea</taxon>
    </lineage>
</organism>
<feature type="transmembrane region" description="Helical" evidence="1">
    <location>
        <begin position="7"/>
        <end position="27"/>
    </location>
</feature>
<keyword evidence="1" id="KW-1133">Transmembrane helix</keyword>
<evidence type="ECO:0000256" key="1">
    <source>
        <dbReference type="SAM" id="Phobius"/>
    </source>
</evidence>
<comment type="caution">
    <text evidence="2">The sequence shown here is derived from an EMBL/GenBank/DDBJ whole genome shotgun (WGS) entry which is preliminary data.</text>
</comment>
<accession>A0AAV2HS70</accession>
<reference evidence="2 3" key="1">
    <citation type="submission" date="2024-04" db="EMBL/GenBank/DDBJ databases">
        <authorList>
            <consortium name="Genoscope - CEA"/>
            <person name="William W."/>
        </authorList>
    </citation>
    <scope>NUCLEOTIDE SEQUENCE [LARGE SCALE GENOMIC DNA]</scope>
</reference>
<evidence type="ECO:0000313" key="2">
    <source>
        <dbReference type="EMBL" id="CAL1536564.1"/>
    </source>
</evidence>
<dbReference type="AlphaFoldDB" id="A0AAV2HS70"/>
<gene>
    <name evidence="2" type="ORF">GSLYS_00010477001</name>
</gene>
<sequence>MRTTKKIRLLVLTAFCGMLTLTGYILLDFLPEFEGADYISPRRGRGFARYGAGTTLISFMGQRERTKKAISDPVYQNFRDRYKDLYAAPPPNIGPDFVQDKSQYFIYRCDTGKMSGCTDWSDIFKGMETAYLIANLTGRVYKAETHGIPCRLQDFVTPNLVNWTLQTSFHDVLNKGMAGVGLRIMDNKFSFHSSLHKTNFSEFAQRNFDHIYFKSNLDFVLGFQNSTLYRPQLSWMAGLGRDEIHAILFKRLLILAPRLQKRLDLYLYSIMPSPEHRLICIDLTLKRNQTGQVDVDSTESLTQQLPTIWSFVRAQSPTNIHKVYIHTDSPEIVARARAESFKDRLVNSPSVKSKRREAAGETCDKLESDIFNQHVMVNCDTLVVSERGFSRLAAYLRGTDEGLYCRMGNGHIHPCRADALNELYKIHI</sequence>
<keyword evidence="3" id="KW-1185">Reference proteome</keyword>
<keyword evidence="1" id="KW-0472">Membrane</keyword>
<evidence type="ECO:0000313" key="3">
    <source>
        <dbReference type="Proteomes" id="UP001497497"/>
    </source>
</evidence>